<name>A0A0K0F8B4_STRVS</name>
<feature type="region of interest" description="Disordered" evidence="1">
    <location>
        <begin position="49"/>
        <end position="85"/>
    </location>
</feature>
<dbReference type="AlphaFoldDB" id="A0A0K0F8B4"/>
<organism evidence="2 3">
    <name type="scientific">Strongyloides venezuelensis</name>
    <name type="common">Threadworm</name>
    <dbReference type="NCBI Taxonomy" id="75913"/>
    <lineage>
        <taxon>Eukaryota</taxon>
        <taxon>Metazoa</taxon>
        <taxon>Ecdysozoa</taxon>
        <taxon>Nematoda</taxon>
        <taxon>Chromadorea</taxon>
        <taxon>Rhabditida</taxon>
        <taxon>Tylenchina</taxon>
        <taxon>Panagrolaimomorpha</taxon>
        <taxon>Strongyloidoidea</taxon>
        <taxon>Strongyloididae</taxon>
        <taxon>Strongyloides</taxon>
    </lineage>
</organism>
<evidence type="ECO:0000256" key="1">
    <source>
        <dbReference type="SAM" id="MobiDB-lite"/>
    </source>
</evidence>
<dbReference type="WBParaSite" id="SVE_0506300.1">
    <property type="protein sequence ID" value="SVE_0506300.1"/>
    <property type="gene ID" value="SVE_0506300"/>
</dbReference>
<dbReference type="Proteomes" id="UP000035680">
    <property type="component" value="Unassembled WGS sequence"/>
</dbReference>
<reference evidence="2" key="1">
    <citation type="submission" date="2014-07" db="EMBL/GenBank/DDBJ databases">
        <authorList>
            <person name="Martin A.A"/>
            <person name="De Silva N."/>
        </authorList>
    </citation>
    <scope>NUCLEOTIDE SEQUENCE</scope>
</reference>
<proteinExistence type="predicted"/>
<dbReference type="STRING" id="75913.A0A0K0F8B4"/>
<evidence type="ECO:0000313" key="2">
    <source>
        <dbReference type="Proteomes" id="UP000035680"/>
    </source>
</evidence>
<accession>A0A0K0F8B4</accession>
<keyword evidence="2" id="KW-1185">Reference proteome</keyword>
<protein>
    <submittedName>
        <fullName evidence="3">Uncharacterized protein</fullName>
    </submittedName>
</protein>
<sequence>MKEVADIKDKNDFKDALSEFKKCYLQPHVLNYLIFAHQEMNKSKLIPSYNDTNGKLDSDSGVPERSVLETNDAPNKKRQSDISEGGDAVFEADNFEIKKHYLLQESTPGRLPTIENNSPKDSFNQAKKQEIINNEMSVNSPSVPRFESEKNTGEVERFNLVKFSKETPPFENVAKNLFLK</sequence>
<reference evidence="3" key="2">
    <citation type="submission" date="2015-08" db="UniProtKB">
        <authorList>
            <consortium name="WormBaseParasite"/>
        </authorList>
    </citation>
    <scope>IDENTIFICATION</scope>
</reference>
<evidence type="ECO:0000313" key="3">
    <source>
        <dbReference type="WBParaSite" id="SVE_0506300.1"/>
    </source>
</evidence>